<comment type="caution">
    <text evidence="8">The sequence shown here is derived from an EMBL/GenBank/DDBJ whole genome shotgun (WGS) entry which is preliminary data.</text>
</comment>
<dbReference type="GO" id="GO:0016788">
    <property type="term" value="F:hydrolase activity, acting on ester bonds"/>
    <property type="evidence" value="ECO:0007669"/>
    <property type="project" value="InterPro"/>
</dbReference>
<organism evidence="8 9">
    <name type="scientific">Chryseotalea sanaruensis</name>
    <dbReference type="NCBI Taxonomy" id="2482724"/>
    <lineage>
        <taxon>Bacteria</taxon>
        <taxon>Pseudomonadati</taxon>
        <taxon>Bacteroidota</taxon>
        <taxon>Cytophagia</taxon>
        <taxon>Cytophagales</taxon>
        <taxon>Chryseotaleaceae</taxon>
        <taxon>Chryseotalea</taxon>
    </lineage>
</organism>
<dbReference type="AlphaFoldDB" id="A0A401UCG5"/>
<gene>
    <name evidence="8" type="ORF">SanaruYs_28200</name>
</gene>
<protein>
    <submittedName>
        <fullName evidence="8">S1/P1 Nuclease</fullName>
    </submittedName>
</protein>
<evidence type="ECO:0000256" key="1">
    <source>
        <dbReference type="ARBA" id="ARBA00022722"/>
    </source>
</evidence>
<dbReference type="GO" id="GO:0004519">
    <property type="term" value="F:endonuclease activity"/>
    <property type="evidence" value="ECO:0007669"/>
    <property type="project" value="UniProtKB-KW"/>
</dbReference>
<keyword evidence="7" id="KW-1133">Transmembrane helix</keyword>
<name>A0A401UCG5_9BACT</name>
<evidence type="ECO:0000256" key="3">
    <source>
        <dbReference type="ARBA" id="ARBA00022759"/>
    </source>
</evidence>
<keyword evidence="7" id="KW-0812">Transmembrane</keyword>
<dbReference type="PANTHER" id="PTHR33146">
    <property type="entry name" value="ENDONUCLEASE 4"/>
    <property type="match status" value="1"/>
</dbReference>
<evidence type="ECO:0000256" key="5">
    <source>
        <dbReference type="ARBA" id="ARBA00023157"/>
    </source>
</evidence>
<dbReference type="InterPro" id="IPR008947">
    <property type="entry name" value="PLipase_C/P1_nuclease_dom_sf"/>
</dbReference>
<dbReference type="GO" id="GO:0046872">
    <property type="term" value="F:metal ion binding"/>
    <property type="evidence" value="ECO:0007669"/>
    <property type="project" value="UniProtKB-KW"/>
</dbReference>
<proteinExistence type="predicted"/>
<dbReference type="EMBL" id="BHXQ01000005">
    <property type="protein sequence ID" value="GCC52583.1"/>
    <property type="molecule type" value="Genomic_DNA"/>
</dbReference>
<keyword evidence="6" id="KW-0325">Glycoprotein</keyword>
<keyword evidence="2" id="KW-0479">Metal-binding</keyword>
<dbReference type="GO" id="GO:0003676">
    <property type="term" value="F:nucleic acid binding"/>
    <property type="evidence" value="ECO:0007669"/>
    <property type="project" value="InterPro"/>
</dbReference>
<keyword evidence="7" id="KW-0472">Membrane</keyword>
<feature type="transmembrane region" description="Helical" evidence="7">
    <location>
        <begin position="23"/>
        <end position="41"/>
    </location>
</feature>
<keyword evidence="3" id="KW-0255">Endonuclease</keyword>
<evidence type="ECO:0000256" key="2">
    <source>
        <dbReference type="ARBA" id="ARBA00022723"/>
    </source>
</evidence>
<evidence type="ECO:0000256" key="7">
    <source>
        <dbReference type="SAM" id="Phobius"/>
    </source>
</evidence>
<dbReference type="GO" id="GO:0006308">
    <property type="term" value="P:DNA catabolic process"/>
    <property type="evidence" value="ECO:0007669"/>
    <property type="project" value="InterPro"/>
</dbReference>
<dbReference type="Gene3D" id="1.10.575.10">
    <property type="entry name" value="P1 Nuclease"/>
    <property type="match status" value="1"/>
</dbReference>
<accession>A0A401UCG5</accession>
<keyword evidence="4" id="KW-0378">Hydrolase</keyword>
<evidence type="ECO:0000313" key="9">
    <source>
        <dbReference type="Proteomes" id="UP000288227"/>
    </source>
</evidence>
<evidence type="ECO:0000313" key="8">
    <source>
        <dbReference type="EMBL" id="GCC52583.1"/>
    </source>
</evidence>
<evidence type="ECO:0000256" key="6">
    <source>
        <dbReference type="ARBA" id="ARBA00023180"/>
    </source>
</evidence>
<dbReference type="SUPFAM" id="SSF48537">
    <property type="entry name" value="Phospholipase C/P1 nuclease"/>
    <property type="match status" value="1"/>
</dbReference>
<reference evidence="8 9" key="1">
    <citation type="submission" date="2018-11" db="EMBL/GenBank/DDBJ databases">
        <title>Chryseotalea sanarue gen. nov., sp., nov., a member of the family Cytophagaceae, isolated from a brackish lake in Hamamatsu Japan.</title>
        <authorList>
            <person name="Maejima Y."/>
            <person name="Iino T."/>
            <person name="Muraguchi Y."/>
            <person name="Fukuda K."/>
            <person name="Ohkuma M."/>
            <person name="Moriuchi R."/>
            <person name="Dohra H."/>
            <person name="Kimbara K."/>
            <person name="Shintani M."/>
        </authorList>
    </citation>
    <scope>NUCLEOTIDE SEQUENCE [LARGE SCALE GENOMIC DNA]</scope>
    <source>
        <strain evidence="8 9">Ys</strain>
    </source>
</reference>
<keyword evidence="9" id="KW-1185">Reference proteome</keyword>
<sequence>MQRNADDEVSNIITLKIILKMKTLIRILLMLFVSLQAFGWGQTGHRAMGLLAEKHLSKKARKELNRILKGESIAMTSTWMDEIRSDTSFRYSYDWHWVTVPDGQTYEQSEKNPKGDVIAAIEQIIAELKSGKFSGKEEMIRVKMLVHLVGDIHQPLHVGIGPDRGGNNVKVMWFRADSNLHRVWDSEMIDDKNLSYTEFANWIGSPAQNDLTTWQAASVRDWAKESISYRKQVYDYGDGKMGYEYAYKYFDIVKLRIQQSGVRLAKVLNEIYG</sequence>
<dbReference type="Proteomes" id="UP000288227">
    <property type="component" value="Unassembled WGS sequence"/>
</dbReference>
<dbReference type="RefSeq" id="WP_246011912.1">
    <property type="nucleotide sequence ID" value="NZ_BHXQ01000005.1"/>
</dbReference>
<keyword evidence="5" id="KW-1015">Disulfide bond</keyword>
<dbReference type="Pfam" id="PF02265">
    <property type="entry name" value="S1-P1_nuclease"/>
    <property type="match status" value="1"/>
</dbReference>
<dbReference type="CDD" id="cd11010">
    <property type="entry name" value="S1-P1_nuclease"/>
    <property type="match status" value="1"/>
</dbReference>
<keyword evidence="1" id="KW-0540">Nuclease</keyword>
<dbReference type="InterPro" id="IPR003154">
    <property type="entry name" value="S1/P1nuclease"/>
</dbReference>
<evidence type="ECO:0000256" key="4">
    <source>
        <dbReference type="ARBA" id="ARBA00022801"/>
    </source>
</evidence>
<dbReference type="PANTHER" id="PTHR33146:SF26">
    <property type="entry name" value="ENDONUCLEASE 4"/>
    <property type="match status" value="1"/>
</dbReference>